<feature type="domain" description="HMA" evidence="1">
    <location>
        <begin position="1"/>
        <end position="66"/>
    </location>
</feature>
<dbReference type="PROSITE" id="PS50846">
    <property type="entry name" value="HMA_2"/>
    <property type="match status" value="1"/>
</dbReference>
<dbReference type="Proteomes" id="UP000261828">
    <property type="component" value="Unassembled WGS sequence"/>
</dbReference>
<dbReference type="RefSeq" id="WP_116184986.1">
    <property type="nucleotide sequence ID" value="NZ_QTJX01000003.1"/>
</dbReference>
<reference evidence="2 3" key="1">
    <citation type="submission" date="2018-08" db="EMBL/GenBank/DDBJ databases">
        <title>Muricauda nanhaiensis sp. nov., isolated from seawater of the South China Sea.</title>
        <authorList>
            <person name="Dang Y."/>
        </authorList>
    </citation>
    <scope>NUCLEOTIDE SEQUENCE [LARGE SCALE GENOMIC DNA]</scope>
    <source>
        <strain evidence="2 3">SM1704</strain>
    </source>
</reference>
<accession>A0A371JN46</accession>
<sequence length="90" mass="9802">MTTQIIVQNLKCGGCANTIKKNLEKLEGVSKVEVEIEKGEVSFEAESEQEMTKVKESLKSMGYPAIDDPNSISAKAKSFVSCGMGRIMNN</sequence>
<proteinExistence type="predicted"/>
<gene>
    <name evidence="2" type="ORF">DX873_13330</name>
</gene>
<dbReference type="AlphaFoldDB" id="A0A371JN46"/>
<dbReference type="GO" id="GO:0046872">
    <property type="term" value="F:metal ion binding"/>
    <property type="evidence" value="ECO:0007669"/>
    <property type="project" value="InterPro"/>
</dbReference>
<dbReference type="OrthoDB" id="677920at2"/>
<protein>
    <submittedName>
        <fullName evidence="2">Heavy-metal-associated domain-containing protein</fullName>
    </submittedName>
</protein>
<dbReference type="CDD" id="cd00371">
    <property type="entry name" value="HMA"/>
    <property type="match status" value="1"/>
</dbReference>
<dbReference type="SUPFAM" id="SSF55008">
    <property type="entry name" value="HMA, heavy metal-associated domain"/>
    <property type="match status" value="1"/>
</dbReference>
<comment type="caution">
    <text evidence="2">The sequence shown here is derived from an EMBL/GenBank/DDBJ whole genome shotgun (WGS) entry which is preliminary data.</text>
</comment>
<evidence type="ECO:0000259" key="1">
    <source>
        <dbReference type="PROSITE" id="PS50846"/>
    </source>
</evidence>
<dbReference type="Gene3D" id="3.30.70.100">
    <property type="match status" value="1"/>
</dbReference>
<evidence type="ECO:0000313" key="3">
    <source>
        <dbReference type="Proteomes" id="UP000261828"/>
    </source>
</evidence>
<organism evidence="2 3">
    <name type="scientific">Flagellimonas nanhaiensis</name>
    <dbReference type="NCBI Taxonomy" id="2292706"/>
    <lineage>
        <taxon>Bacteria</taxon>
        <taxon>Pseudomonadati</taxon>
        <taxon>Bacteroidota</taxon>
        <taxon>Flavobacteriia</taxon>
        <taxon>Flavobacteriales</taxon>
        <taxon>Flavobacteriaceae</taxon>
        <taxon>Flagellimonas</taxon>
    </lineage>
</organism>
<evidence type="ECO:0000313" key="2">
    <source>
        <dbReference type="EMBL" id="RDY58665.1"/>
    </source>
</evidence>
<dbReference type="EMBL" id="QTJX01000003">
    <property type="protein sequence ID" value="RDY58665.1"/>
    <property type="molecule type" value="Genomic_DNA"/>
</dbReference>
<name>A0A371JN46_9FLAO</name>
<keyword evidence="3" id="KW-1185">Reference proteome</keyword>
<dbReference type="Pfam" id="PF00403">
    <property type="entry name" value="HMA"/>
    <property type="match status" value="1"/>
</dbReference>
<dbReference type="InterPro" id="IPR006121">
    <property type="entry name" value="HMA_dom"/>
</dbReference>
<dbReference type="InterPro" id="IPR036163">
    <property type="entry name" value="HMA_dom_sf"/>
</dbReference>